<reference evidence="2" key="1">
    <citation type="submission" date="2014-04" db="EMBL/GenBank/DDBJ databases">
        <title>Evolutionary Origins and Diversification of the Mycorrhizal Mutualists.</title>
        <authorList>
            <consortium name="DOE Joint Genome Institute"/>
            <consortium name="Mycorrhizal Genomics Consortium"/>
            <person name="Kohler A."/>
            <person name="Kuo A."/>
            <person name="Nagy L.G."/>
            <person name="Floudas D."/>
            <person name="Copeland A."/>
            <person name="Barry K.W."/>
            <person name="Cichocki N."/>
            <person name="Veneault-Fourrey C."/>
            <person name="LaButti K."/>
            <person name="Lindquist E.A."/>
            <person name="Lipzen A."/>
            <person name="Lundell T."/>
            <person name="Morin E."/>
            <person name="Murat C."/>
            <person name="Riley R."/>
            <person name="Ohm R."/>
            <person name="Sun H."/>
            <person name="Tunlid A."/>
            <person name="Henrissat B."/>
            <person name="Grigoriev I.V."/>
            <person name="Hibbett D.S."/>
            <person name="Martin F."/>
        </authorList>
    </citation>
    <scope>NUCLEOTIDE SEQUENCE [LARGE SCALE GENOMIC DNA]</scope>
    <source>
        <strain evidence="2">FD-334 SS-4</strain>
    </source>
</reference>
<dbReference type="Proteomes" id="UP000054270">
    <property type="component" value="Unassembled WGS sequence"/>
</dbReference>
<dbReference type="EMBL" id="KN817553">
    <property type="protein sequence ID" value="KJA22020.1"/>
    <property type="molecule type" value="Genomic_DNA"/>
</dbReference>
<accession>A0A0D2PQ36</accession>
<gene>
    <name evidence="1" type="ORF">HYPSUDRAFT_67326</name>
</gene>
<name>A0A0D2PQ36_HYPSF</name>
<proteinExistence type="predicted"/>
<evidence type="ECO:0000313" key="2">
    <source>
        <dbReference type="Proteomes" id="UP000054270"/>
    </source>
</evidence>
<protein>
    <submittedName>
        <fullName evidence="1">Uncharacterized protein</fullName>
    </submittedName>
</protein>
<keyword evidence="2" id="KW-1185">Reference proteome</keyword>
<sequence>MHAEDEPWKALHSGNGIFMGSGRCRIPDTSVHLLLLRRFFEGPARYVSHTWTLRLQNEYLRLGIQKRLRKSDGPHAHWPRLSGTYSKIELQI</sequence>
<organism evidence="1 2">
    <name type="scientific">Hypholoma sublateritium (strain FD-334 SS-4)</name>
    <dbReference type="NCBI Taxonomy" id="945553"/>
    <lineage>
        <taxon>Eukaryota</taxon>
        <taxon>Fungi</taxon>
        <taxon>Dikarya</taxon>
        <taxon>Basidiomycota</taxon>
        <taxon>Agaricomycotina</taxon>
        <taxon>Agaricomycetes</taxon>
        <taxon>Agaricomycetidae</taxon>
        <taxon>Agaricales</taxon>
        <taxon>Agaricineae</taxon>
        <taxon>Strophariaceae</taxon>
        <taxon>Hypholoma</taxon>
    </lineage>
</organism>
<dbReference type="AlphaFoldDB" id="A0A0D2PQ36"/>
<evidence type="ECO:0000313" key="1">
    <source>
        <dbReference type="EMBL" id="KJA22020.1"/>
    </source>
</evidence>